<dbReference type="EMBL" id="MKHE01000023">
    <property type="protein sequence ID" value="OWK03256.1"/>
    <property type="molecule type" value="Genomic_DNA"/>
</dbReference>
<dbReference type="PANTHER" id="PTHR24147">
    <property type="entry name" value="ANKYRIN REPEAT DOMAIN 36-RELATED"/>
    <property type="match status" value="1"/>
</dbReference>
<proteinExistence type="predicted"/>
<dbReference type="SUPFAM" id="SSF48403">
    <property type="entry name" value="Ankyrin repeat"/>
    <property type="match status" value="1"/>
</dbReference>
<dbReference type="AlphaFoldDB" id="A0A212CB90"/>
<dbReference type="PANTHER" id="PTHR24147:SF64">
    <property type="entry name" value="ANKYRIN REPEAT DOMAIN-CONTAINING PROTEIN 19-RELATED"/>
    <property type="match status" value="1"/>
</dbReference>
<name>A0A212CB90_CEREH</name>
<feature type="region of interest" description="Disordered" evidence="2">
    <location>
        <begin position="1"/>
        <end position="36"/>
    </location>
</feature>
<dbReference type="OrthoDB" id="6089782at2759"/>
<dbReference type="InterPro" id="IPR050657">
    <property type="entry name" value="Ankyrin_repeat_domain"/>
</dbReference>
<evidence type="ECO:0000313" key="3">
    <source>
        <dbReference type="EMBL" id="OWK03256.1"/>
    </source>
</evidence>
<feature type="repeat" description="ANK" evidence="1">
    <location>
        <begin position="246"/>
        <end position="278"/>
    </location>
</feature>
<evidence type="ECO:0000256" key="1">
    <source>
        <dbReference type="PROSITE-ProRule" id="PRU00023"/>
    </source>
</evidence>
<feature type="non-terminal residue" evidence="3">
    <location>
        <position position="433"/>
    </location>
</feature>
<dbReference type="InterPro" id="IPR036770">
    <property type="entry name" value="Ankyrin_rpt-contain_sf"/>
</dbReference>
<dbReference type="PROSITE" id="PS50088">
    <property type="entry name" value="ANK_REPEAT"/>
    <property type="match status" value="3"/>
</dbReference>
<dbReference type="Pfam" id="PF12796">
    <property type="entry name" value="Ank_2"/>
    <property type="match status" value="2"/>
</dbReference>
<feature type="compositionally biased region" description="Basic residues" evidence="2">
    <location>
        <begin position="1"/>
        <end position="11"/>
    </location>
</feature>
<gene>
    <name evidence="3" type="ORF">Celaphus_00007431</name>
</gene>
<feature type="region of interest" description="Disordered" evidence="2">
    <location>
        <begin position="304"/>
        <end position="340"/>
    </location>
</feature>
<dbReference type="InterPro" id="IPR002110">
    <property type="entry name" value="Ankyrin_rpt"/>
</dbReference>
<keyword evidence="4" id="KW-1185">Reference proteome</keyword>
<feature type="repeat" description="ANK" evidence="1">
    <location>
        <begin position="76"/>
        <end position="108"/>
    </location>
</feature>
<dbReference type="PROSITE" id="PS50297">
    <property type="entry name" value="ANK_REP_REGION"/>
    <property type="match status" value="2"/>
</dbReference>
<organism evidence="3 4">
    <name type="scientific">Cervus elaphus hippelaphus</name>
    <name type="common">European red deer</name>
    <dbReference type="NCBI Taxonomy" id="46360"/>
    <lineage>
        <taxon>Eukaryota</taxon>
        <taxon>Metazoa</taxon>
        <taxon>Chordata</taxon>
        <taxon>Craniata</taxon>
        <taxon>Vertebrata</taxon>
        <taxon>Euteleostomi</taxon>
        <taxon>Mammalia</taxon>
        <taxon>Eutheria</taxon>
        <taxon>Laurasiatheria</taxon>
        <taxon>Artiodactyla</taxon>
        <taxon>Ruminantia</taxon>
        <taxon>Pecora</taxon>
        <taxon>Cervidae</taxon>
        <taxon>Cervinae</taxon>
        <taxon>Cervus</taxon>
    </lineage>
</organism>
<dbReference type="Gene3D" id="1.25.40.20">
    <property type="entry name" value="Ankyrin repeat-containing domain"/>
    <property type="match status" value="2"/>
</dbReference>
<dbReference type="Proteomes" id="UP000242450">
    <property type="component" value="Chromosome 23"/>
</dbReference>
<comment type="caution">
    <text evidence="3">The sequence shown here is derived from an EMBL/GenBank/DDBJ whole genome shotgun (WGS) entry which is preliminary data.</text>
</comment>
<keyword evidence="1" id="KW-0040">ANK repeat</keyword>
<sequence>MKKIFGFRSKKGMPSFDSSISPGRDRGHHRTNFQPRNHIRDKDLGEIHKAASVGDVAKVQQVLLLGKSGLNDKDKLDRTALHLACANGHPAVVALLLERKCLLNLCDSENRTALMKVGLGGSRPGALRPPGPRVLRSGYAGHVKFDTQHGCSLVLVTPWFTRCTSGSSTLSPGELRGGDAAVPGELPLLLFLQEACEVRPLQPRQEPPPLSQDDLTPLLVAIRERRGHMVEFLVKKEANIHAVDKMKRTALMLAVKYESENVVRLLLQQGVDIFSQDVFGWTAEEYAVISGFNIFHQLISEYKEKRPKTSPEKSNPADESSEEDSSRRFPNKPGVDLGPTSNDEVLACLEIKHNEANEGFSAIQEKHRSKMWHLETESTTFSEDNNSDSNIEDVVETFCKPSPWFEGICQPAFPSSQPVAKLLKSVAGLGPTK</sequence>
<dbReference type="SMART" id="SM00248">
    <property type="entry name" value="ANK"/>
    <property type="match status" value="3"/>
</dbReference>
<evidence type="ECO:0000313" key="4">
    <source>
        <dbReference type="Proteomes" id="UP000242450"/>
    </source>
</evidence>
<evidence type="ECO:0000256" key="2">
    <source>
        <dbReference type="SAM" id="MobiDB-lite"/>
    </source>
</evidence>
<feature type="repeat" description="ANK" evidence="1">
    <location>
        <begin position="213"/>
        <end position="245"/>
    </location>
</feature>
<reference evidence="3 4" key="1">
    <citation type="journal article" date="2018" name="Mol. Genet. Genomics">
        <title>The red deer Cervus elaphus genome CerEla1.0: sequencing, annotating, genes, and chromosomes.</title>
        <authorList>
            <person name="Bana N.A."/>
            <person name="Nyiri A."/>
            <person name="Nagy J."/>
            <person name="Frank K."/>
            <person name="Nagy T."/>
            <person name="Steger V."/>
            <person name="Schiller M."/>
            <person name="Lakatos P."/>
            <person name="Sugar L."/>
            <person name="Horn P."/>
            <person name="Barta E."/>
            <person name="Orosz L."/>
        </authorList>
    </citation>
    <scope>NUCLEOTIDE SEQUENCE [LARGE SCALE GENOMIC DNA]</scope>
    <source>
        <strain evidence="3">Hungarian</strain>
    </source>
</reference>
<accession>A0A212CB90</accession>
<protein>
    <submittedName>
        <fullName evidence="3">ANKRD26</fullName>
    </submittedName>
</protein>